<gene>
    <name evidence="1" type="ORF">Taro_033004</name>
</gene>
<dbReference type="AlphaFoldDB" id="A0A843W0I3"/>
<dbReference type="EMBL" id="NMUH01002484">
    <property type="protein sequence ID" value="MQM00268.1"/>
    <property type="molecule type" value="Genomic_DNA"/>
</dbReference>
<protein>
    <submittedName>
        <fullName evidence="1">Uncharacterized protein</fullName>
    </submittedName>
</protein>
<sequence length="74" mass="8012">MGSCGGTLGVWRVGDQAYQTHLLPRSSTTICTNHPLEADQRTTLCQRKEVWSAIRGTVLALSEPGTDPVNTTAR</sequence>
<accession>A0A843W0I3</accession>
<organism evidence="1 2">
    <name type="scientific">Colocasia esculenta</name>
    <name type="common">Wild taro</name>
    <name type="synonym">Arum esculentum</name>
    <dbReference type="NCBI Taxonomy" id="4460"/>
    <lineage>
        <taxon>Eukaryota</taxon>
        <taxon>Viridiplantae</taxon>
        <taxon>Streptophyta</taxon>
        <taxon>Embryophyta</taxon>
        <taxon>Tracheophyta</taxon>
        <taxon>Spermatophyta</taxon>
        <taxon>Magnoliopsida</taxon>
        <taxon>Liliopsida</taxon>
        <taxon>Araceae</taxon>
        <taxon>Aroideae</taxon>
        <taxon>Colocasieae</taxon>
        <taxon>Colocasia</taxon>
    </lineage>
</organism>
<name>A0A843W0I3_COLES</name>
<evidence type="ECO:0000313" key="1">
    <source>
        <dbReference type="EMBL" id="MQM00268.1"/>
    </source>
</evidence>
<evidence type="ECO:0000313" key="2">
    <source>
        <dbReference type="Proteomes" id="UP000652761"/>
    </source>
</evidence>
<reference evidence="1" key="1">
    <citation type="submission" date="2017-07" db="EMBL/GenBank/DDBJ databases">
        <title>Taro Niue Genome Assembly and Annotation.</title>
        <authorList>
            <person name="Atibalentja N."/>
            <person name="Keating K."/>
            <person name="Fields C.J."/>
        </authorList>
    </citation>
    <scope>NUCLEOTIDE SEQUENCE</scope>
    <source>
        <strain evidence="1">Niue_2</strain>
        <tissue evidence="1">Leaf</tissue>
    </source>
</reference>
<keyword evidence="2" id="KW-1185">Reference proteome</keyword>
<dbReference type="Proteomes" id="UP000652761">
    <property type="component" value="Unassembled WGS sequence"/>
</dbReference>
<comment type="caution">
    <text evidence="1">The sequence shown here is derived from an EMBL/GenBank/DDBJ whole genome shotgun (WGS) entry which is preliminary data.</text>
</comment>
<proteinExistence type="predicted"/>